<dbReference type="GeneID" id="116416281"/>
<feature type="compositionally biased region" description="Low complexity" evidence="1">
    <location>
        <begin position="13"/>
        <end position="25"/>
    </location>
</feature>
<feature type="region of interest" description="Disordered" evidence="1">
    <location>
        <begin position="1"/>
        <end position="27"/>
    </location>
</feature>
<dbReference type="Proteomes" id="UP000002358">
    <property type="component" value="Unassembled WGS sequence"/>
</dbReference>
<dbReference type="EnsemblMetazoa" id="XM_031923997">
    <property type="protein sequence ID" value="XP_031779857"/>
    <property type="gene ID" value="LOC116416281"/>
</dbReference>
<sequence length="109" mass="11998">MQKGGHIAKVCRTSSSLSTSQIQSSEEPAQKIDTLKCFNAVEKIHVICSSVAANIASTASVLALLMYHLVLHLVNFQSTLFKALTIPLLVVNGSHNREQTWFCYIHINT</sequence>
<name>A0A7M7Q0F9_NASVI</name>
<dbReference type="AlphaFoldDB" id="A0A7M7Q0F9"/>
<reference evidence="2" key="1">
    <citation type="submission" date="2021-01" db="UniProtKB">
        <authorList>
            <consortium name="EnsemblMetazoa"/>
        </authorList>
    </citation>
    <scope>IDENTIFICATION</scope>
</reference>
<evidence type="ECO:0000256" key="1">
    <source>
        <dbReference type="SAM" id="MobiDB-lite"/>
    </source>
</evidence>
<evidence type="ECO:0000313" key="3">
    <source>
        <dbReference type="Proteomes" id="UP000002358"/>
    </source>
</evidence>
<keyword evidence="3" id="KW-1185">Reference proteome</keyword>
<accession>A0A7M7Q0F9</accession>
<protein>
    <submittedName>
        <fullName evidence="2">Uncharacterized protein</fullName>
    </submittedName>
</protein>
<proteinExistence type="predicted"/>
<dbReference type="RefSeq" id="XP_031779857.1">
    <property type="nucleotide sequence ID" value="XM_031923997.1"/>
</dbReference>
<dbReference type="KEGG" id="nvi:116416281"/>
<organism evidence="2 3">
    <name type="scientific">Nasonia vitripennis</name>
    <name type="common">Parasitic wasp</name>
    <dbReference type="NCBI Taxonomy" id="7425"/>
    <lineage>
        <taxon>Eukaryota</taxon>
        <taxon>Metazoa</taxon>
        <taxon>Ecdysozoa</taxon>
        <taxon>Arthropoda</taxon>
        <taxon>Hexapoda</taxon>
        <taxon>Insecta</taxon>
        <taxon>Pterygota</taxon>
        <taxon>Neoptera</taxon>
        <taxon>Endopterygota</taxon>
        <taxon>Hymenoptera</taxon>
        <taxon>Apocrita</taxon>
        <taxon>Proctotrupomorpha</taxon>
        <taxon>Chalcidoidea</taxon>
        <taxon>Pteromalidae</taxon>
        <taxon>Pteromalinae</taxon>
        <taxon>Nasonia</taxon>
    </lineage>
</organism>
<dbReference type="InParanoid" id="A0A7M7Q0F9"/>
<evidence type="ECO:0000313" key="2">
    <source>
        <dbReference type="EnsemblMetazoa" id="XP_031779857"/>
    </source>
</evidence>